<dbReference type="OrthoDB" id="10250354at2759"/>
<dbReference type="EMBL" id="HF936526">
    <property type="protein sequence ID" value="CCX34376.1"/>
    <property type="molecule type" value="Genomic_DNA"/>
</dbReference>
<feature type="repeat" description="TPR" evidence="3">
    <location>
        <begin position="33"/>
        <end position="66"/>
    </location>
</feature>
<dbReference type="eggNOG" id="KOG0550">
    <property type="taxonomic scope" value="Eukaryota"/>
</dbReference>
<dbReference type="AlphaFoldDB" id="U4LQE3"/>
<proteinExistence type="predicted"/>
<evidence type="ECO:0000259" key="5">
    <source>
        <dbReference type="PROSITE" id="PS50076"/>
    </source>
</evidence>
<dbReference type="STRING" id="1076935.U4LQE3"/>
<dbReference type="PANTHER" id="PTHR45188">
    <property type="entry name" value="DNAJ PROTEIN P58IPK HOMOLOG"/>
    <property type="match status" value="1"/>
</dbReference>
<dbReference type="InterPro" id="IPR011990">
    <property type="entry name" value="TPR-like_helical_dom_sf"/>
</dbReference>
<evidence type="ECO:0000313" key="7">
    <source>
        <dbReference type="Proteomes" id="UP000018144"/>
    </source>
</evidence>
<dbReference type="OMA" id="KMCLGLD"/>
<dbReference type="PROSITE" id="PS00636">
    <property type="entry name" value="DNAJ_1"/>
    <property type="match status" value="1"/>
</dbReference>
<evidence type="ECO:0000256" key="1">
    <source>
        <dbReference type="ARBA" id="ARBA00022737"/>
    </source>
</evidence>
<accession>U4LQE3</accession>
<dbReference type="Proteomes" id="UP000018144">
    <property type="component" value="Unassembled WGS sequence"/>
</dbReference>
<dbReference type="SUPFAM" id="SSF46565">
    <property type="entry name" value="Chaperone J-domain"/>
    <property type="match status" value="1"/>
</dbReference>
<dbReference type="CDD" id="cd06257">
    <property type="entry name" value="DnaJ"/>
    <property type="match status" value="1"/>
</dbReference>
<dbReference type="PROSITE" id="PS50005">
    <property type="entry name" value="TPR"/>
    <property type="match status" value="4"/>
</dbReference>
<protein>
    <submittedName>
        <fullName evidence="6">Similar to DnaJ homolog subfamily C member 7 homolog acc. no. Q9HGM9</fullName>
    </submittedName>
</protein>
<evidence type="ECO:0000256" key="2">
    <source>
        <dbReference type="ARBA" id="ARBA00022803"/>
    </source>
</evidence>
<name>U4LQE3_PYROM</name>
<dbReference type="SUPFAM" id="SSF48452">
    <property type="entry name" value="TPR-like"/>
    <property type="match status" value="1"/>
</dbReference>
<feature type="repeat" description="TPR" evidence="3">
    <location>
        <begin position="302"/>
        <end position="335"/>
    </location>
</feature>
<evidence type="ECO:0000256" key="3">
    <source>
        <dbReference type="PROSITE-ProRule" id="PRU00339"/>
    </source>
</evidence>
<keyword evidence="2 3" id="KW-0802">TPR repeat</keyword>
<dbReference type="Pfam" id="PF00515">
    <property type="entry name" value="TPR_1"/>
    <property type="match status" value="1"/>
</dbReference>
<dbReference type="InterPro" id="IPR018253">
    <property type="entry name" value="DnaJ_domain_CS"/>
</dbReference>
<keyword evidence="7" id="KW-1185">Reference proteome</keyword>
<dbReference type="PROSITE" id="PS50076">
    <property type="entry name" value="DNAJ_2"/>
    <property type="match status" value="1"/>
</dbReference>
<dbReference type="PANTHER" id="PTHR45188:SF2">
    <property type="entry name" value="DNAJ HOMOLOG SUBFAMILY C MEMBER 7"/>
    <property type="match status" value="1"/>
</dbReference>
<dbReference type="PRINTS" id="PR00625">
    <property type="entry name" value="JDOMAIN"/>
</dbReference>
<dbReference type="SMART" id="SM00271">
    <property type="entry name" value="DnaJ"/>
    <property type="match status" value="1"/>
</dbReference>
<feature type="region of interest" description="Disordered" evidence="4">
    <location>
        <begin position="1"/>
        <end position="27"/>
    </location>
</feature>
<dbReference type="Pfam" id="PF13432">
    <property type="entry name" value="TPR_16"/>
    <property type="match status" value="1"/>
</dbReference>
<gene>
    <name evidence="6" type="ORF">PCON_03588</name>
</gene>
<dbReference type="InterPro" id="IPR001623">
    <property type="entry name" value="DnaJ_domain"/>
</dbReference>
<feature type="repeat" description="TPR" evidence="3">
    <location>
        <begin position="218"/>
        <end position="251"/>
    </location>
</feature>
<dbReference type="FunFam" id="1.10.287.110:FF:000055">
    <property type="entry name" value="DnaJ subfamily C member 7"/>
    <property type="match status" value="1"/>
</dbReference>
<organism evidence="6 7">
    <name type="scientific">Pyronema omphalodes (strain CBS 100304)</name>
    <name type="common">Pyronema confluens</name>
    <dbReference type="NCBI Taxonomy" id="1076935"/>
    <lineage>
        <taxon>Eukaryota</taxon>
        <taxon>Fungi</taxon>
        <taxon>Dikarya</taxon>
        <taxon>Ascomycota</taxon>
        <taxon>Pezizomycotina</taxon>
        <taxon>Pezizomycetes</taxon>
        <taxon>Pezizales</taxon>
        <taxon>Pyronemataceae</taxon>
        <taxon>Pyronema</taxon>
    </lineage>
</organism>
<dbReference type="InterPro" id="IPR036869">
    <property type="entry name" value="J_dom_sf"/>
</dbReference>
<dbReference type="InterPro" id="IPR019734">
    <property type="entry name" value="TPR_rpt"/>
</dbReference>
<dbReference type="Pfam" id="PF14559">
    <property type="entry name" value="TPR_19"/>
    <property type="match status" value="1"/>
</dbReference>
<keyword evidence="1" id="KW-0677">Repeat</keyword>
<evidence type="ECO:0000313" key="6">
    <source>
        <dbReference type="EMBL" id="CCX34376.1"/>
    </source>
</evidence>
<dbReference type="Pfam" id="PF00226">
    <property type="entry name" value="DnaJ"/>
    <property type="match status" value="1"/>
</dbReference>
<feature type="repeat" description="TPR" evidence="3">
    <location>
        <begin position="264"/>
        <end position="297"/>
    </location>
</feature>
<evidence type="ECO:0000256" key="4">
    <source>
        <dbReference type="SAM" id="MobiDB-lite"/>
    </source>
</evidence>
<dbReference type="SMART" id="SM00028">
    <property type="entry name" value="TPR"/>
    <property type="match status" value="7"/>
</dbReference>
<sequence length="524" mass="57581">MPTDPMDIDPATPAPESPPAYALPDPPVEALDGEAYKQAGNKFFKNREYLKSVEQYSKAIELEPENGTFLSNRAAAWMLAGKFKEALEDCKASDRYQPNNPKTLLRMARIQLALGKPEDALETYDRIQPPPSVKDRQPAEVMLQHLKSARQSVKSGTQGSMTLYALDRAESGLGAGVDAPKEWKLLRAEAHLKMNTQHSLPEAMNIAMALLRQNQQDSEALVLRGRILYAQGDNLKAAQHFQEALRCDPDMSGAKIFLKRAREIERKKGEGNEAFKKAQWTEAIELYGQALSVDPENKGTNAKIYQNRAVAYTKLKQWSEAIADCDEALRLDSTYTKARKTRAKALGESGNWEEAVRELKAAAEADPADATLKKEVRNAELELKKSKRKDYYSIIGVDKDASETDIKKAYRKMAVKLHPDKNPDNPDAAEKFKDLGEAYETLSDPQKRERYDSGIDLQDPEDMFGGMGGGMGGMGGGIDPNILFNMMNGGGGGGGFGFGGGFPGHGHGGARRGRGGFSHDFSGF</sequence>
<reference evidence="6 7" key="1">
    <citation type="journal article" date="2013" name="PLoS Genet.">
        <title>The genome and development-dependent transcriptomes of Pyronema confluens: a window into fungal evolution.</title>
        <authorList>
            <person name="Traeger S."/>
            <person name="Altegoer F."/>
            <person name="Freitag M."/>
            <person name="Gabaldon T."/>
            <person name="Kempken F."/>
            <person name="Kumar A."/>
            <person name="Marcet-Houben M."/>
            <person name="Poggeler S."/>
            <person name="Stajich J.E."/>
            <person name="Nowrousian M."/>
        </authorList>
    </citation>
    <scope>NUCLEOTIDE SEQUENCE [LARGE SCALE GENOMIC DNA]</scope>
    <source>
        <strain evidence="7">CBS 100304</strain>
        <tissue evidence="6">Vegetative mycelium</tissue>
    </source>
</reference>
<dbReference type="Gene3D" id="1.25.40.10">
    <property type="entry name" value="Tetratricopeptide repeat domain"/>
    <property type="match status" value="1"/>
</dbReference>
<feature type="domain" description="J" evidence="5">
    <location>
        <begin position="390"/>
        <end position="455"/>
    </location>
</feature>
<dbReference type="Gene3D" id="1.10.287.110">
    <property type="entry name" value="DnaJ domain"/>
    <property type="match status" value="1"/>
</dbReference>